<name>A0A7R9A0C2_9CRUS</name>
<dbReference type="Gene3D" id="2.60.60.20">
    <property type="entry name" value="PLAT/LH2 domain"/>
    <property type="match status" value="1"/>
</dbReference>
<accession>A0A7R9A0C2</accession>
<keyword evidence="3" id="KW-0472">Membrane</keyword>
<dbReference type="SUPFAM" id="SSF49723">
    <property type="entry name" value="Lipase/lipooxygenase domain (PLAT/LH2 domain)"/>
    <property type="match status" value="1"/>
</dbReference>
<evidence type="ECO:0000256" key="3">
    <source>
        <dbReference type="SAM" id="Phobius"/>
    </source>
</evidence>
<dbReference type="PRINTS" id="PR00500">
    <property type="entry name" value="POLYCYSTIN1"/>
</dbReference>
<dbReference type="SMART" id="SM00308">
    <property type="entry name" value="LH2"/>
    <property type="match status" value="1"/>
</dbReference>
<gene>
    <name evidence="5" type="ORF">DSTB1V02_LOCUS1227</name>
</gene>
<comment type="similarity">
    <text evidence="1">Belongs to the polycystin family.</text>
</comment>
<feature type="transmembrane region" description="Helical" evidence="3">
    <location>
        <begin position="945"/>
        <end position="968"/>
    </location>
</feature>
<dbReference type="PANTHER" id="PTHR10877">
    <property type="entry name" value="POLYCYSTIN FAMILY MEMBER"/>
    <property type="match status" value="1"/>
</dbReference>
<dbReference type="EMBL" id="LR899628">
    <property type="protein sequence ID" value="CAD7241227.1"/>
    <property type="molecule type" value="Genomic_DNA"/>
</dbReference>
<dbReference type="InterPro" id="IPR051223">
    <property type="entry name" value="Polycystin"/>
</dbReference>
<evidence type="ECO:0000313" key="6">
    <source>
        <dbReference type="Proteomes" id="UP000677054"/>
    </source>
</evidence>
<dbReference type="InterPro" id="IPR000434">
    <property type="entry name" value="PC1"/>
</dbReference>
<dbReference type="Pfam" id="PF01477">
    <property type="entry name" value="PLAT"/>
    <property type="match status" value="1"/>
</dbReference>
<dbReference type="GO" id="GO:0050982">
    <property type="term" value="P:detection of mechanical stimulus"/>
    <property type="evidence" value="ECO:0007669"/>
    <property type="project" value="TreeGrafter"/>
</dbReference>
<feature type="transmembrane region" description="Helical" evidence="3">
    <location>
        <begin position="654"/>
        <end position="674"/>
    </location>
</feature>
<dbReference type="CDD" id="cd01752">
    <property type="entry name" value="PLAT_polycystin"/>
    <property type="match status" value="1"/>
</dbReference>
<dbReference type="Proteomes" id="UP000677054">
    <property type="component" value="Unassembled WGS sequence"/>
</dbReference>
<dbReference type="GO" id="GO:0016020">
    <property type="term" value="C:membrane"/>
    <property type="evidence" value="ECO:0007669"/>
    <property type="project" value="InterPro"/>
</dbReference>
<protein>
    <recommendedName>
        <fullName evidence="4">PLAT domain-containing protein</fullName>
    </recommendedName>
</protein>
<keyword evidence="6" id="KW-1185">Reference proteome</keyword>
<evidence type="ECO:0000256" key="1">
    <source>
        <dbReference type="ARBA" id="ARBA00007200"/>
    </source>
</evidence>
<feature type="domain" description="PLAT" evidence="4">
    <location>
        <begin position="783"/>
        <end position="902"/>
    </location>
</feature>
<proteinExistence type="inferred from homology"/>
<dbReference type="EMBL" id="CAJPEV010000111">
    <property type="protein sequence ID" value="CAG0880749.1"/>
    <property type="molecule type" value="Genomic_DNA"/>
</dbReference>
<dbReference type="PROSITE" id="PS50095">
    <property type="entry name" value="PLAT"/>
    <property type="match status" value="1"/>
</dbReference>
<organism evidence="5">
    <name type="scientific">Darwinula stevensoni</name>
    <dbReference type="NCBI Taxonomy" id="69355"/>
    <lineage>
        <taxon>Eukaryota</taxon>
        <taxon>Metazoa</taxon>
        <taxon>Ecdysozoa</taxon>
        <taxon>Arthropoda</taxon>
        <taxon>Crustacea</taxon>
        <taxon>Oligostraca</taxon>
        <taxon>Ostracoda</taxon>
        <taxon>Podocopa</taxon>
        <taxon>Podocopida</taxon>
        <taxon>Darwinulocopina</taxon>
        <taxon>Darwinuloidea</taxon>
        <taxon>Darwinulidae</taxon>
        <taxon>Darwinula</taxon>
    </lineage>
</organism>
<evidence type="ECO:0000313" key="5">
    <source>
        <dbReference type="EMBL" id="CAD7241227.1"/>
    </source>
</evidence>
<evidence type="ECO:0000259" key="4">
    <source>
        <dbReference type="PROSITE" id="PS50095"/>
    </source>
</evidence>
<dbReference type="OrthoDB" id="444119at2759"/>
<dbReference type="InterPro" id="IPR042060">
    <property type="entry name" value="PLAT_polycystin1"/>
</dbReference>
<dbReference type="GO" id="GO:0005262">
    <property type="term" value="F:calcium channel activity"/>
    <property type="evidence" value="ECO:0007669"/>
    <property type="project" value="TreeGrafter"/>
</dbReference>
<dbReference type="InterPro" id="IPR001024">
    <property type="entry name" value="PLAT/LH2_dom"/>
</dbReference>
<feature type="transmembrane region" description="Helical" evidence="3">
    <location>
        <begin position="988"/>
        <end position="1011"/>
    </location>
</feature>
<evidence type="ECO:0000256" key="2">
    <source>
        <dbReference type="PROSITE-ProRule" id="PRU00152"/>
    </source>
</evidence>
<comment type="caution">
    <text evidence="2">Lacks conserved residue(s) required for the propagation of feature annotation.</text>
</comment>
<dbReference type="FunFam" id="2.60.60.20:FF:000022">
    <property type="entry name" value="Uncharacterized protein"/>
    <property type="match status" value="1"/>
</dbReference>
<keyword evidence="3" id="KW-0812">Transmembrane</keyword>
<sequence>MDAKDQRWNLATTNYPEKIVYLGLGNHSLNVMVGDTWGAFTIFHLGNFTVEMPAKDEFDGSEQLLNKLNGEGDVDQMNMLSQARASVMQGAPWLSLDSQALANLPANETESRILSVQSLYTSTLKIMAEQATPVTYGQILNTLSLLTRATAGIQMNDTSAITLGLEGREAAKTLIDSINKNLDGIEFPTQEMGMLVLKNLLAAGPNLMGGVQGQLESGNCDVEGNVDKSLCSPIDKKQSSLDYAFPPPNKLWIQSEDMDMARCCYILDKAQQESSGLGSSIANVIDKATSKMLKAMAVGETFNMEVKNGVHLKLMKSFDIQPRPITSDARRDYGAALHKSAIAFGSGSSLLFRACPVDNCDQILGLVMLETPQNMRSFIHSELKNGQGSNADQIKGAKVATIDLKDEAGETIPVHNLTTPLSLKIPVTNETRSLASACTQVNPEQELSGRRIPIVYHSFSKPKSHGLIILKFMLNPGDVPSTNFLILLRSDGLPTPVKGKFDDSPDCTGAFQLNKLTPIGSQGEYTFSACAVPQDGSDSVDLKTDMLTVGVMMLKVGVDFTDMLDDATFDNMISKYLLNFTTPYCLQIINTAMLYYDETKKQFIDAGIQMTSANLEAISANVTHLTTFGGGFFVMPNTVDFAYVFSHAGFDDNITIYLLLILTGVIYLALLVWARWQDGLDVALSAAISFPEAGKSPSEIFRLLQNNGSNRNIMKRTIKQFLEINSTEGRHRLGQVKSVSTTANIKSVRFRLRRNPKQSLRKIVQMTKVGALPLADNDPRCKYVYEVLVCTGDKTCAATDSVVSFILAGEQGESEVRTFGRPNRPIFRKGAVDAFVMTTPRPLGPLNYMRIWHDNSGTGSRQSWFLNVVIVKDIQTGEKYEFVANRWFAVEEDDGQVDRLLPVAGLEEKKDPKFLFNTHSQRNLYDEHLWFSVFMRPPRSRFTRVQRVSCCMAFLYLSMLTNAMWYGTVPQHPTSNALRFGPFILSTAQIGVGMMSNLIVFPASFLIVFLFRKARPRKLRPSRIDEALDGDAFERHPESS</sequence>
<dbReference type="InterPro" id="IPR036392">
    <property type="entry name" value="PLAT/LH2_dom_sf"/>
</dbReference>
<reference evidence="5" key="1">
    <citation type="submission" date="2020-11" db="EMBL/GenBank/DDBJ databases">
        <authorList>
            <person name="Tran Van P."/>
        </authorList>
    </citation>
    <scope>NUCLEOTIDE SEQUENCE</scope>
</reference>
<dbReference type="PANTHER" id="PTHR10877:SF150">
    <property type="entry name" value="REJ DOMAIN-CONTAINING PROTEIN"/>
    <property type="match status" value="1"/>
</dbReference>
<dbReference type="AlphaFoldDB" id="A0A7R9A0C2"/>
<keyword evidence="3" id="KW-1133">Transmembrane helix</keyword>